<dbReference type="GO" id="GO:0003700">
    <property type="term" value="F:DNA-binding transcription factor activity"/>
    <property type="evidence" value="ECO:0007669"/>
    <property type="project" value="TreeGrafter"/>
</dbReference>
<evidence type="ECO:0000256" key="4">
    <source>
        <dbReference type="SAM" id="MobiDB-lite"/>
    </source>
</evidence>
<dbReference type="PROSITE" id="PS51063">
    <property type="entry name" value="HTH_CRP_2"/>
    <property type="match status" value="1"/>
</dbReference>
<sequence length="307" mass="32517">MRSPATGRLSPAKTPLLWSRWLRPVGHRCTGWSSTRSVSPGCSTSRCRTRPDPCARSAGAGGTGTPPAGSAGHRPCQHDLVTGEALDVLRGVTFLAPASTAGLQRLAARSRRRSWARGAFIFHVGEPADSFFVIISGQVAATDASDHGRRVIFHVAGPGETPGHLDILEQSQRTASAQTLTRTTVLEVPGGAVRALLEEEPAVLRAFALDVVAINRSLGRTLADVVLLDLPRRLARLLAAEADHDLAVRLPGTQADVAARLGVTRQSLNQALGLLAIGGMIAFDSPTRIRILDPDALRRFVDGQPPG</sequence>
<dbReference type="InterPro" id="IPR018490">
    <property type="entry name" value="cNMP-bd_dom_sf"/>
</dbReference>
<evidence type="ECO:0000313" key="8">
    <source>
        <dbReference type="Proteomes" id="UP000460221"/>
    </source>
</evidence>
<keyword evidence="3" id="KW-0804">Transcription</keyword>
<dbReference type="InterPro" id="IPR050397">
    <property type="entry name" value="Env_Response_Regulators"/>
</dbReference>
<dbReference type="InterPro" id="IPR014710">
    <property type="entry name" value="RmlC-like_jellyroll"/>
</dbReference>
<dbReference type="InterPro" id="IPR012318">
    <property type="entry name" value="HTH_CRP"/>
</dbReference>
<keyword evidence="8" id="KW-1185">Reference proteome</keyword>
<feature type="compositionally biased region" description="Polar residues" evidence="4">
    <location>
        <begin position="36"/>
        <end position="46"/>
    </location>
</feature>
<dbReference type="SUPFAM" id="SSF51206">
    <property type="entry name" value="cAMP-binding domain-like"/>
    <property type="match status" value="1"/>
</dbReference>
<dbReference type="GO" id="GO:0005829">
    <property type="term" value="C:cytosol"/>
    <property type="evidence" value="ECO:0007669"/>
    <property type="project" value="TreeGrafter"/>
</dbReference>
<evidence type="ECO:0000256" key="1">
    <source>
        <dbReference type="ARBA" id="ARBA00023015"/>
    </source>
</evidence>
<dbReference type="PANTHER" id="PTHR24567:SF74">
    <property type="entry name" value="HTH-TYPE TRANSCRIPTIONAL REGULATOR ARCR"/>
    <property type="match status" value="1"/>
</dbReference>
<evidence type="ECO:0000259" key="6">
    <source>
        <dbReference type="PROSITE" id="PS51063"/>
    </source>
</evidence>
<evidence type="ECO:0000256" key="2">
    <source>
        <dbReference type="ARBA" id="ARBA00023125"/>
    </source>
</evidence>
<keyword evidence="1" id="KW-0805">Transcription regulation</keyword>
<dbReference type="Proteomes" id="UP000460221">
    <property type="component" value="Unassembled WGS sequence"/>
</dbReference>
<feature type="region of interest" description="Disordered" evidence="4">
    <location>
        <begin position="36"/>
        <end position="74"/>
    </location>
</feature>
<dbReference type="SMART" id="SM00419">
    <property type="entry name" value="HTH_CRP"/>
    <property type="match status" value="1"/>
</dbReference>
<dbReference type="EMBL" id="WLYK01000001">
    <property type="protein sequence ID" value="MTD12599.1"/>
    <property type="molecule type" value="Genomic_DNA"/>
</dbReference>
<dbReference type="SUPFAM" id="SSF46785">
    <property type="entry name" value="Winged helix' DNA-binding domain"/>
    <property type="match status" value="1"/>
</dbReference>
<accession>A0A7K1FGI8</accession>
<dbReference type="SMART" id="SM00100">
    <property type="entry name" value="cNMP"/>
    <property type="match status" value="1"/>
</dbReference>
<feature type="domain" description="HTH crp-type" evidence="6">
    <location>
        <begin position="228"/>
        <end position="295"/>
    </location>
</feature>
<dbReference type="Gene3D" id="1.10.10.10">
    <property type="entry name" value="Winged helix-like DNA-binding domain superfamily/Winged helix DNA-binding domain"/>
    <property type="match status" value="1"/>
</dbReference>
<evidence type="ECO:0000259" key="5">
    <source>
        <dbReference type="PROSITE" id="PS50042"/>
    </source>
</evidence>
<dbReference type="CDD" id="cd00038">
    <property type="entry name" value="CAP_ED"/>
    <property type="match status" value="1"/>
</dbReference>
<evidence type="ECO:0000256" key="3">
    <source>
        <dbReference type="ARBA" id="ARBA00023163"/>
    </source>
</evidence>
<dbReference type="PROSITE" id="PS50042">
    <property type="entry name" value="CNMP_BINDING_3"/>
    <property type="match status" value="1"/>
</dbReference>
<evidence type="ECO:0000313" key="7">
    <source>
        <dbReference type="EMBL" id="MTD12599.1"/>
    </source>
</evidence>
<dbReference type="PANTHER" id="PTHR24567">
    <property type="entry name" value="CRP FAMILY TRANSCRIPTIONAL REGULATORY PROTEIN"/>
    <property type="match status" value="1"/>
</dbReference>
<dbReference type="Pfam" id="PF13545">
    <property type="entry name" value="HTH_Crp_2"/>
    <property type="match status" value="1"/>
</dbReference>
<dbReference type="AlphaFoldDB" id="A0A7K1FGI8"/>
<proteinExistence type="predicted"/>
<dbReference type="Gene3D" id="2.60.120.10">
    <property type="entry name" value="Jelly Rolls"/>
    <property type="match status" value="1"/>
</dbReference>
<dbReference type="InterPro" id="IPR036388">
    <property type="entry name" value="WH-like_DNA-bd_sf"/>
</dbReference>
<dbReference type="GO" id="GO:0003677">
    <property type="term" value="F:DNA binding"/>
    <property type="evidence" value="ECO:0007669"/>
    <property type="project" value="UniProtKB-KW"/>
</dbReference>
<protein>
    <submittedName>
        <fullName evidence="7">Cyclic nucleotide-binding domain-containing protein</fullName>
    </submittedName>
</protein>
<dbReference type="InterPro" id="IPR036390">
    <property type="entry name" value="WH_DNA-bd_sf"/>
</dbReference>
<feature type="domain" description="Cyclic nucleotide-binding" evidence="5">
    <location>
        <begin position="94"/>
        <end position="197"/>
    </location>
</feature>
<reference evidence="7 8" key="1">
    <citation type="submission" date="2019-11" db="EMBL/GenBank/DDBJ databases">
        <authorList>
            <person name="Jiang L.-Q."/>
        </authorList>
    </citation>
    <scope>NUCLEOTIDE SEQUENCE [LARGE SCALE GENOMIC DNA]</scope>
    <source>
        <strain evidence="7 8">YIM 132087</strain>
    </source>
</reference>
<dbReference type="InterPro" id="IPR000595">
    <property type="entry name" value="cNMP-bd_dom"/>
</dbReference>
<organism evidence="7 8">
    <name type="scientific">Nakamurella alba</name>
    <dbReference type="NCBI Taxonomy" id="2665158"/>
    <lineage>
        <taxon>Bacteria</taxon>
        <taxon>Bacillati</taxon>
        <taxon>Actinomycetota</taxon>
        <taxon>Actinomycetes</taxon>
        <taxon>Nakamurellales</taxon>
        <taxon>Nakamurellaceae</taxon>
        <taxon>Nakamurella</taxon>
    </lineage>
</organism>
<comment type="caution">
    <text evidence="7">The sequence shown here is derived from an EMBL/GenBank/DDBJ whole genome shotgun (WGS) entry which is preliminary data.</text>
</comment>
<dbReference type="Pfam" id="PF00027">
    <property type="entry name" value="cNMP_binding"/>
    <property type="match status" value="1"/>
</dbReference>
<name>A0A7K1FGI8_9ACTN</name>
<gene>
    <name evidence="7" type="ORF">GIS00_01400</name>
</gene>
<keyword evidence="2" id="KW-0238">DNA-binding</keyword>